<protein>
    <submittedName>
        <fullName evidence="10">Sigma-54-dependent Fis family transcriptional regulator</fullName>
    </submittedName>
</protein>
<accession>A0A2U2ADR6</accession>
<proteinExistence type="predicted"/>
<dbReference type="GO" id="GO:0000160">
    <property type="term" value="P:phosphorelay signal transduction system"/>
    <property type="evidence" value="ECO:0007669"/>
    <property type="project" value="UniProtKB-KW"/>
</dbReference>
<evidence type="ECO:0000313" key="11">
    <source>
        <dbReference type="Proteomes" id="UP000245020"/>
    </source>
</evidence>
<evidence type="ECO:0000256" key="6">
    <source>
        <dbReference type="ARBA" id="ARBA00023163"/>
    </source>
</evidence>
<dbReference type="AlphaFoldDB" id="A0A2U2ADR6"/>
<dbReference type="OrthoDB" id="9804019at2"/>
<dbReference type="InterPro" id="IPR027417">
    <property type="entry name" value="P-loop_NTPase"/>
</dbReference>
<dbReference type="Pfam" id="PF00072">
    <property type="entry name" value="Response_reg"/>
    <property type="match status" value="1"/>
</dbReference>
<evidence type="ECO:0000313" key="10">
    <source>
        <dbReference type="EMBL" id="PWD80699.1"/>
    </source>
</evidence>
<gene>
    <name evidence="10" type="ORF">DC083_06155</name>
</gene>
<dbReference type="FunFam" id="3.40.50.2300:FF:000018">
    <property type="entry name" value="DNA-binding transcriptional regulator NtrC"/>
    <property type="match status" value="1"/>
</dbReference>
<dbReference type="Pfam" id="PF02954">
    <property type="entry name" value="HTH_8"/>
    <property type="match status" value="1"/>
</dbReference>
<dbReference type="Gene3D" id="3.40.50.2300">
    <property type="match status" value="1"/>
</dbReference>
<dbReference type="InterPro" id="IPR011006">
    <property type="entry name" value="CheY-like_superfamily"/>
</dbReference>
<keyword evidence="3" id="KW-0067">ATP-binding</keyword>
<evidence type="ECO:0000256" key="2">
    <source>
        <dbReference type="ARBA" id="ARBA00022741"/>
    </source>
</evidence>
<dbReference type="PANTHER" id="PTHR32071:SF17">
    <property type="entry name" value="TRANSCRIPTIONAL REGULATOR (NTRC FAMILY)"/>
    <property type="match status" value="1"/>
</dbReference>
<dbReference type="Pfam" id="PF25601">
    <property type="entry name" value="AAA_lid_14"/>
    <property type="match status" value="1"/>
</dbReference>
<keyword evidence="4" id="KW-0902">Two-component regulatory system</keyword>
<reference evidence="11" key="1">
    <citation type="submission" date="2018-05" db="EMBL/GenBank/DDBJ databases">
        <title>Ignatzschineria dubaiensis sp. nov., isolated from necrotic foot tissues of dromedaries (Camelus dromedarius) and associated maggots in Dubai, United Arab Emirates.</title>
        <authorList>
            <person name="Tsang C.C."/>
            <person name="Tang J.Y.M."/>
            <person name="Fong J.Y.H."/>
            <person name="Kinne J."/>
            <person name="Lee H.H."/>
            <person name="Joseph M."/>
            <person name="Jose S."/>
            <person name="Schuster R.K."/>
            <person name="Tang Y."/>
            <person name="Sivakumar S."/>
            <person name="Chen J.H.K."/>
            <person name="Teng J.L.L."/>
            <person name="Lau S.K.P."/>
            <person name="Wernery U."/>
            <person name="Woo P.C.Y."/>
        </authorList>
    </citation>
    <scope>NUCLEOTIDE SEQUENCE [LARGE SCALE GENOMIC DNA]</scope>
    <source>
        <strain evidence="11">KCTC 22644</strain>
    </source>
</reference>
<keyword evidence="5" id="KW-0805">Transcription regulation</keyword>
<dbReference type="GO" id="GO:0005524">
    <property type="term" value="F:ATP binding"/>
    <property type="evidence" value="ECO:0007669"/>
    <property type="project" value="UniProtKB-KW"/>
</dbReference>
<dbReference type="Gene3D" id="1.10.10.60">
    <property type="entry name" value="Homeodomain-like"/>
    <property type="match status" value="1"/>
</dbReference>
<dbReference type="PROSITE" id="PS50045">
    <property type="entry name" value="SIGMA54_INTERACT_4"/>
    <property type="match status" value="1"/>
</dbReference>
<dbReference type="CDD" id="cd17550">
    <property type="entry name" value="REC_NtrX-like"/>
    <property type="match status" value="1"/>
</dbReference>
<evidence type="ECO:0000256" key="4">
    <source>
        <dbReference type="ARBA" id="ARBA00023012"/>
    </source>
</evidence>
<sequence length="459" mass="52431">MLSEKPYILIVDDEKDICNLVSDILQDEGYEVAMAYNGNEAKALKAKREPDLILLDIWMPDIDGISLLQSWKENNDLHCPVIMMSGHGTLEHAIEATKLGASDFLEKPLTLAKLLLVVEKTLQEVKEMPTVASQEGIKPLDIPPFEPIGRSSMMNHLRQKLKEAAKSETNILLIHTFGSEVAGIASYIHHQSHRKAAPFFELSFNSLTLTEMKELIENADKRSKLLQSIDGGTLYVSNIEQADDRAQRLLYDLLQTKSYTQPQTGAIVPTNIRYLFSAQPSLFNLVENDEFDERLWHLINVVVIEIPSLADHPEDVPELINYYVHHFVEDKHLTYRHFSIAAQNRLRNHYWKGNHLTLKNIIQRLLILGKSDEVTLDEVNQALEQDSKLEESSAFTSTDHLLLHLPLREAREQFERAYLIAQYERSEGNIANLAELVGMERTNLYRKLKSLDIDPKKGY</sequence>
<dbReference type="SUPFAM" id="SSF52540">
    <property type="entry name" value="P-loop containing nucleoside triphosphate hydrolases"/>
    <property type="match status" value="1"/>
</dbReference>
<dbReference type="InterPro" id="IPR001789">
    <property type="entry name" value="Sig_transdc_resp-reg_receiver"/>
</dbReference>
<organism evidence="10 11">
    <name type="scientific">Ignatzschineria ureiclastica</name>
    <dbReference type="NCBI Taxonomy" id="472582"/>
    <lineage>
        <taxon>Bacteria</taxon>
        <taxon>Pseudomonadati</taxon>
        <taxon>Pseudomonadota</taxon>
        <taxon>Gammaproteobacteria</taxon>
        <taxon>Cardiobacteriales</taxon>
        <taxon>Ignatzschineriaceae</taxon>
        <taxon>Ignatzschineria</taxon>
    </lineage>
</organism>
<evidence type="ECO:0000256" key="1">
    <source>
        <dbReference type="ARBA" id="ARBA00022553"/>
    </source>
</evidence>
<dbReference type="SMART" id="SM00448">
    <property type="entry name" value="REC"/>
    <property type="match status" value="1"/>
</dbReference>
<dbReference type="EMBL" id="QEWQ01000004">
    <property type="protein sequence ID" value="PWD80699.1"/>
    <property type="molecule type" value="Genomic_DNA"/>
</dbReference>
<dbReference type="Gene3D" id="3.40.50.300">
    <property type="entry name" value="P-loop containing nucleotide triphosphate hydrolases"/>
    <property type="match status" value="1"/>
</dbReference>
<dbReference type="PANTHER" id="PTHR32071">
    <property type="entry name" value="TRANSCRIPTIONAL REGULATORY PROTEIN"/>
    <property type="match status" value="1"/>
</dbReference>
<feature type="domain" description="Sigma-54 factor interaction" evidence="8">
    <location>
        <begin position="147"/>
        <end position="367"/>
    </location>
</feature>
<comment type="caution">
    <text evidence="10">The sequence shown here is derived from an EMBL/GenBank/DDBJ whole genome shotgun (WGS) entry which is preliminary data.</text>
</comment>
<evidence type="ECO:0000259" key="9">
    <source>
        <dbReference type="PROSITE" id="PS50110"/>
    </source>
</evidence>
<dbReference type="InterPro" id="IPR002078">
    <property type="entry name" value="Sigma_54_int"/>
</dbReference>
<feature type="domain" description="Response regulatory" evidence="9">
    <location>
        <begin position="7"/>
        <end position="122"/>
    </location>
</feature>
<dbReference type="Pfam" id="PF14532">
    <property type="entry name" value="Sigma54_activ_2"/>
    <property type="match status" value="1"/>
</dbReference>
<evidence type="ECO:0000256" key="3">
    <source>
        <dbReference type="ARBA" id="ARBA00022840"/>
    </source>
</evidence>
<keyword evidence="1 7" id="KW-0597">Phosphoprotein</keyword>
<keyword evidence="6" id="KW-0804">Transcription</keyword>
<feature type="modified residue" description="4-aspartylphosphate" evidence="7">
    <location>
        <position position="56"/>
    </location>
</feature>
<dbReference type="GO" id="GO:0006355">
    <property type="term" value="P:regulation of DNA-templated transcription"/>
    <property type="evidence" value="ECO:0007669"/>
    <property type="project" value="InterPro"/>
</dbReference>
<dbReference type="Proteomes" id="UP000245020">
    <property type="component" value="Unassembled WGS sequence"/>
</dbReference>
<dbReference type="SUPFAM" id="SSF52172">
    <property type="entry name" value="CheY-like"/>
    <property type="match status" value="1"/>
</dbReference>
<dbReference type="InterPro" id="IPR058031">
    <property type="entry name" value="AAA_lid_NorR"/>
</dbReference>
<evidence type="ECO:0000256" key="5">
    <source>
        <dbReference type="ARBA" id="ARBA00023015"/>
    </source>
</evidence>
<name>A0A2U2ADR6_9GAMM</name>
<evidence type="ECO:0000259" key="8">
    <source>
        <dbReference type="PROSITE" id="PS50045"/>
    </source>
</evidence>
<dbReference type="InterPro" id="IPR002197">
    <property type="entry name" value="HTH_Fis"/>
</dbReference>
<dbReference type="RefSeq" id="WP_109189359.1">
    <property type="nucleotide sequence ID" value="NZ_BMYA01000002.1"/>
</dbReference>
<keyword evidence="11" id="KW-1185">Reference proteome</keyword>
<dbReference type="PROSITE" id="PS50110">
    <property type="entry name" value="RESPONSE_REGULATORY"/>
    <property type="match status" value="1"/>
</dbReference>
<keyword evidence="2" id="KW-0547">Nucleotide-binding</keyword>
<dbReference type="Gene3D" id="1.10.8.60">
    <property type="match status" value="1"/>
</dbReference>
<dbReference type="SUPFAM" id="SSF46689">
    <property type="entry name" value="Homeodomain-like"/>
    <property type="match status" value="1"/>
</dbReference>
<evidence type="ECO:0000256" key="7">
    <source>
        <dbReference type="PROSITE-ProRule" id="PRU00169"/>
    </source>
</evidence>
<dbReference type="GO" id="GO:0043565">
    <property type="term" value="F:sequence-specific DNA binding"/>
    <property type="evidence" value="ECO:0007669"/>
    <property type="project" value="InterPro"/>
</dbReference>
<dbReference type="InterPro" id="IPR009057">
    <property type="entry name" value="Homeodomain-like_sf"/>
</dbReference>